<dbReference type="eggNOG" id="ENOG5030EE4">
    <property type="taxonomic scope" value="Bacteria"/>
</dbReference>
<dbReference type="EMBL" id="LN854557">
    <property type="protein sequence ID" value="CRL46472.1"/>
    <property type="molecule type" value="Genomic_DNA"/>
</dbReference>
<proteinExistence type="predicted"/>
<evidence type="ECO:0000313" key="4">
    <source>
        <dbReference type="EMBL" id="CRL46472.1"/>
    </source>
</evidence>
<dbReference type="InterPro" id="IPR046459">
    <property type="entry name" value="Caps_syn_GfcC_N"/>
</dbReference>
<dbReference type="Pfam" id="PF20616">
    <property type="entry name" value="Caps_syn_GfcC_N"/>
    <property type="match status" value="1"/>
</dbReference>
<evidence type="ECO:0000256" key="1">
    <source>
        <dbReference type="SAM" id="SignalP"/>
    </source>
</evidence>
<dbReference type="Proteomes" id="UP000001932">
    <property type="component" value="Chromosome"/>
</dbReference>
<organism evidence="3 5">
    <name type="scientific">Sodalis glossinidius (strain morsitans)</name>
    <dbReference type="NCBI Taxonomy" id="343509"/>
    <lineage>
        <taxon>Bacteria</taxon>
        <taxon>Pseudomonadati</taxon>
        <taxon>Pseudomonadota</taxon>
        <taxon>Gammaproteobacteria</taxon>
        <taxon>Enterobacterales</taxon>
        <taxon>Bruguierivoracaceae</taxon>
        <taxon>Sodalis</taxon>
    </lineage>
</organism>
<evidence type="ECO:0000313" key="6">
    <source>
        <dbReference type="Proteomes" id="UP000245838"/>
    </source>
</evidence>
<keyword evidence="1" id="KW-0732">Signal</keyword>
<dbReference type="KEGG" id="sgl:SG2145"/>
<dbReference type="EMBL" id="AP008232">
    <property type="protein sequence ID" value="BAE75420.1"/>
    <property type="molecule type" value="Genomic_DNA"/>
</dbReference>
<dbReference type="Gene3D" id="3.10.20.700">
    <property type="match status" value="1"/>
</dbReference>
<keyword evidence="5" id="KW-1185">Reference proteome</keyword>
<feature type="signal peptide" evidence="1">
    <location>
        <begin position="1"/>
        <end position="21"/>
    </location>
</feature>
<gene>
    <name evidence="3" type="ordered locus">SG2145</name>
    <name evidence="4" type="ORF">SGGMMB4_05148</name>
</gene>
<evidence type="ECO:0000313" key="3">
    <source>
        <dbReference type="EMBL" id="BAE75420.1"/>
    </source>
</evidence>
<reference evidence="4 6" key="2">
    <citation type="submission" date="2015-05" db="EMBL/GenBank/DDBJ databases">
        <authorList>
            <person name="Goodhead I."/>
        </authorList>
    </citation>
    <scope>NUCLEOTIDE SEQUENCE [LARGE SCALE GENOMIC DNA]</scope>
    <source>
        <strain evidence="4">B4</strain>
        <strain evidence="6">morsitans</strain>
    </source>
</reference>
<feature type="chain" id="PRO_5014308704" description="Capsule biosynthesis GfcC-like N-terminal domain-containing protein" evidence="1">
    <location>
        <begin position="22"/>
        <end position="164"/>
    </location>
</feature>
<dbReference type="Proteomes" id="UP000245838">
    <property type="component" value="Chromosome sggmmb4_Chromosome"/>
</dbReference>
<protein>
    <recommendedName>
        <fullName evidence="2">Capsule biosynthesis GfcC-like N-terminal domain-containing protein</fullName>
    </recommendedName>
</protein>
<feature type="domain" description="Capsule biosynthesis GfcC-like N-terminal" evidence="2">
    <location>
        <begin position="36"/>
        <end position="120"/>
    </location>
</feature>
<evidence type="ECO:0000313" key="5">
    <source>
        <dbReference type="Proteomes" id="UP000001932"/>
    </source>
</evidence>
<name>Q2NR05_SODGM</name>
<dbReference type="AlphaFoldDB" id="Q2NR05"/>
<sequence>MKKQLLVAVSLCAGFIASAMADSRVAIHYPGQSQALVLQGAANLEQQQAQQQLLARLSAFSAELRGDNDGELADLVDRVRAQLAAMRITGRQFVPLDPDWIRLRSEANRRLSGEYSVYTLSRPTSIQVVGVTTPAGPQPYQPGRDVAEYLQTHQRFSGAEKNVV</sequence>
<dbReference type="STRING" id="343509.SG2145"/>
<dbReference type="HOGENOM" id="CLU_1617923_0_0_6"/>
<evidence type="ECO:0000259" key="2">
    <source>
        <dbReference type="Pfam" id="PF20616"/>
    </source>
</evidence>
<reference evidence="3 5" key="1">
    <citation type="journal article" date="2006" name="Genome Res.">
        <title>Massive genome erosion and functional adaptations provide insights into the symbiotic lifestyle of Sodalis glossinidius in the tsetse host.</title>
        <authorList>
            <person name="Toh H."/>
            <person name="Weiss B.L."/>
            <person name="Perkin S.A.H."/>
            <person name="Yamashita A."/>
            <person name="Oshima K."/>
            <person name="Hattori M."/>
            <person name="Aksoy S."/>
        </authorList>
    </citation>
    <scope>NUCLEOTIDE SEQUENCE [LARGE SCALE GENOMIC DNA]</scope>
    <source>
        <strain evidence="5">morsitans</strain>
        <strain evidence="3">Morsitans</strain>
    </source>
</reference>
<accession>Q2NR05</accession>